<evidence type="ECO:0000313" key="5">
    <source>
        <dbReference type="Proteomes" id="UP000027647"/>
    </source>
</evidence>
<evidence type="ECO:0008006" key="6">
    <source>
        <dbReference type="Google" id="ProtNLM"/>
    </source>
</evidence>
<evidence type="ECO:0000259" key="3">
    <source>
        <dbReference type="Pfam" id="PF21001"/>
    </source>
</evidence>
<sequence>MTLLEAHNLPFAIALGALFVIALLQVFGVGDLFDSASDIEIEVDADIADGLQASGFMDGLFTVLGLGKVPFLIWLSCLLFVFSLTGVVGQWIIGAAIGQPLGAGLAALLAGAAALPINGMLVRPLANILPQDESSAVGLNSLVRRDAVIQTGIARLKSPARAEVKDAFGHPHFVMVEPQDPEAELAEGETVMLVRREGEIFFGVRYESPLLQP</sequence>
<comment type="caution">
    <text evidence="4">The sequence shown here is derived from an EMBL/GenBank/DDBJ whole genome shotgun (WGS) entry which is preliminary data.</text>
</comment>
<feature type="transmembrane region" description="Helical" evidence="1">
    <location>
        <begin position="105"/>
        <end position="126"/>
    </location>
</feature>
<organism evidence="4 5">
    <name type="scientific">Erythrobacter longus</name>
    <dbReference type="NCBI Taxonomy" id="1044"/>
    <lineage>
        <taxon>Bacteria</taxon>
        <taxon>Pseudomonadati</taxon>
        <taxon>Pseudomonadota</taxon>
        <taxon>Alphaproteobacteria</taxon>
        <taxon>Sphingomonadales</taxon>
        <taxon>Erythrobacteraceae</taxon>
        <taxon>Erythrobacter/Porphyrobacter group</taxon>
        <taxon>Erythrobacter</taxon>
    </lineage>
</organism>
<protein>
    <recommendedName>
        <fullName evidence="6">DUF1449 family protein</fullName>
    </recommendedName>
</protein>
<dbReference type="RefSeq" id="WP_034961680.1">
    <property type="nucleotide sequence ID" value="NZ_JMIW01000007.1"/>
</dbReference>
<keyword evidence="1" id="KW-0472">Membrane</keyword>
<dbReference type="EMBL" id="JMIW01000007">
    <property type="protein sequence ID" value="KEO88859.1"/>
    <property type="molecule type" value="Genomic_DNA"/>
</dbReference>
<feature type="domain" description="Inner membrane protein YqiJ OB-fold" evidence="2">
    <location>
        <begin position="141"/>
        <end position="202"/>
    </location>
</feature>
<keyword evidence="5" id="KW-1185">Reference proteome</keyword>
<dbReference type="STRING" id="1044.EH31_15605"/>
<evidence type="ECO:0000256" key="1">
    <source>
        <dbReference type="SAM" id="Phobius"/>
    </source>
</evidence>
<feature type="transmembrane region" description="Helical" evidence="1">
    <location>
        <begin position="9"/>
        <end position="28"/>
    </location>
</feature>
<gene>
    <name evidence="4" type="ORF">EH31_15605</name>
</gene>
<reference evidence="4 5" key="1">
    <citation type="submission" date="2014-04" db="EMBL/GenBank/DDBJ databases">
        <title>A comprehensive comparison of genomes of Erythrobacter spp. strains.</title>
        <authorList>
            <person name="Zheng Q."/>
        </authorList>
    </citation>
    <scope>NUCLEOTIDE SEQUENCE [LARGE SCALE GENOMIC DNA]</scope>
    <source>
        <strain evidence="4 5">DSM 6997</strain>
    </source>
</reference>
<feature type="transmembrane region" description="Helical" evidence="1">
    <location>
        <begin position="71"/>
        <end position="93"/>
    </location>
</feature>
<keyword evidence="1" id="KW-1133">Transmembrane helix</keyword>
<keyword evidence="1" id="KW-0812">Transmembrane</keyword>
<dbReference type="AlphaFoldDB" id="A0A074M664"/>
<name>A0A074M664_ERYLO</name>
<evidence type="ECO:0000259" key="2">
    <source>
        <dbReference type="Pfam" id="PF07290"/>
    </source>
</evidence>
<dbReference type="OrthoDB" id="7207054at2"/>
<dbReference type="InterPro" id="IPR048376">
    <property type="entry name" value="YqiJ_N"/>
</dbReference>
<dbReference type="Pfam" id="PF07290">
    <property type="entry name" value="YqiJ_OB"/>
    <property type="match status" value="1"/>
</dbReference>
<evidence type="ECO:0000313" key="4">
    <source>
        <dbReference type="EMBL" id="KEO88859.1"/>
    </source>
</evidence>
<dbReference type="Proteomes" id="UP000027647">
    <property type="component" value="Unassembled WGS sequence"/>
</dbReference>
<feature type="domain" description="Inner membrane protein YqiJ N-terminal" evidence="3">
    <location>
        <begin position="8"/>
        <end position="117"/>
    </location>
</feature>
<dbReference type="Pfam" id="PF21001">
    <property type="entry name" value="YqiJ_N"/>
    <property type="match status" value="1"/>
</dbReference>
<proteinExistence type="predicted"/>
<dbReference type="InterPro" id="IPR010840">
    <property type="entry name" value="YqiJ_OB"/>
</dbReference>
<accession>A0A074M664</accession>
<dbReference type="eggNOG" id="COG1585">
    <property type="taxonomic scope" value="Bacteria"/>
</dbReference>